<dbReference type="RefSeq" id="WP_036439168.1">
    <property type="nucleotide sequence ID" value="NZ_CP033021.1"/>
</dbReference>
<evidence type="ECO:0000256" key="3">
    <source>
        <dbReference type="SAM" id="SignalP"/>
    </source>
</evidence>
<dbReference type="PROSITE" id="PS51257">
    <property type="entry name" value="PROKAR_LIPOPROTEIN"/>
    <property type="match status" value="1"/>
</dbReference>
<feature type="signal peptide" evidence="3">
    <location>
        <begin position="1"/>
        <end position="27"/>
    </location>
</feature>
<evidence type="ECO:0000313" key="5">
    <source>
        <dbReference type="Proteomes" id="UP000029712"/>
    </source>
</evidence>
<organism evidence="4 5">
    <name type="scientific">Metamycoplasma hominis</name>
    <name type="common">Mycoplasma hominis</name>
    <dbReference type="NCBI Taxonomy" id="2098"/>
    <lineage>
        <taxon>Bacteria</taxon>
        <taxon>Bacillati</taxon>
        <taxon>Mycoplasmatota</taxon>
        <taxon>Mycoplasmoidales</taxon>
        <taxon>Metamycoplasmataceae</taxon>
        <taxon>Metamycoplasma</taxon>
    </lineage>
</organism>
<keyword evidence="3" id="KW-0732">Signal</keyword>
<reference evidence="4 5" key="2">
    <citation type="submission" date="2018-10" db="EMBL/GenBank/DDBJ databases">
        <title>Detection and isolation of Mycoplasma hominis as a predominant microorganism from pelvic cavity of patient with salpingitis and tubo-ovarian abscess.</title>
        <authorList>
            <person name="Guschin A.E."/>
            <person name="Khayrullina G.A."/>
            <person name="Rakovskaya I.V."/>
            <person name="Shelenkov A.A."/>
            <person name="Shagin D.A."/>
        </authorList>
    </citation>
    <scope>NUCLEOTIDE SEQUENCE [LARGE SCALE GENOMIC DNA]</scope>
    <source>
        <strain evidence="5">TOA</strain>
    </source>
</reference>
<proteinExistence type="predicted"/>
<protein>
    <recommendedName>
        <fullName evidence="6">Lipoprotein</fullName>
    </recommendedName>
</protein>
<sequence>MKRKNKLFILSTILGSFATVFTVISSASCSNKQDKKEETKDRKEDSNNNVANTPNVKPNISNEKQKDNNHIVSPNIKPTVPNESQKPKEDKNNAASSSPSRLQEVKNELQTYIANNLKDFIYENLKAEIKDFIEKEKNEADEFILKSKEILWNMSVQKNLIDQRYTKESLSPKSKIDVEFLKQKRKLENLFSIYKKWNKADMSKEIELLKKINNVNFGFKNDDIVKLTSEISKRIEDIYQKINLSKDIQKHLNNVKNDLNPLIQELINFNNFKNSKTWDVVDRLMLNELFNDFKDIDSKTFAEVIYQFEESNKLLAEYIELYSQIIYNAKNEFEMQQKNSDLFNLFSQETKNKITNFLATINKLENNRNDQQIKKSIHEEFKKILTVQEEIYKNINKDFLNITNKEESIKLLKTLNESLKEQKNSEDGNFLSKFLNNEIAKILKENSELFSSKDIAKINKNIEITYELSRKLNLEIILNRWNLLKLISSNVEEFNILANDVYSKNQKISNEIQEVRKLIEEHEEKLEDFYIKKSQPNLKYLTEILLKLQNKLHSIRQKVN</sequence>
<feature type="chain" id="PRO_5019197337" description="Lipoprotein" evidence="3">
    <location>
        <begin position="28"/>
        <end position="560"/>
    </location>
</feature>
<feature type="compositionally biased region" description="Polar residues" evidence="2">
    <location>
        <begin position="47"/>
        <end position="62"/>
    </location>
</feature>
<evidence type="ECO:0000313" key="4">
    <source>
        <dbReference type="EMBL" id="AYN65451.1"/>
    </source>
</evidence>
<name>A0A454C9R2_METHO</name>
<feature type="coiled-coil region" evidence="1">
    <location>
        <begin position="505"/>
        <end position="532"/>
    </location>
</feature>
<keyword evidence="1" id="KW-0175">Coiled coil</keyword>
<evidence type="ECO:0000256" key="1">
    <source>
        <dbReference type="SAM" id="Coils"/>
    </source>
</evidence>
<accession>A0A454C9R2</accession>
<feature type="region of interest" description="Disordered" evidence="2">
    <location>
        <begin position="28"/>
        <end position="103"/>
    </location>
</feature>
<dbReference type="EMBL" id="CP033021">
    <property type="protein sequence ID" value="AYN65451.1"/>
    <property type="molecule type" value="Genomic_DNA"/>
</dbReference>
<feature type="compositionally biased region" description="Basic and acidic residues" evidence="2">
    <location>
        <begin position="32"/>
        <end position="46"/>
    </location>
</feature>
<reference evidence="4 5" key="1">
    <citation type="submission" date="2014-08" db="EMBL/GenBank/DDBJ databases">
        <authorList>
            <person name="Kuleshov K."/>
            <person name="Dedkov V."/>
            <person name="Markelov M."/>
            <person name="Pimkina E."/>
        </authorList>
    </citation>
    <scope>NUCLEOTIDE SEQUENCE [LARGE SCALE GENOMIC DNA]</scope>
    <source>
        <strain evidence="5">TOA</strain>
    </source>
</reference>
<dbReference type="AlphaFoldDB" id="A0A454C9R2"/>
<evidence type="ECO:0008006" key="6">
    <source>
        <dbReference type="Google" id="ProtNLM"/>
    </source>
</evidence>
<dbReference type="Proteomes" id="UP000029712">
    <property type="component" value="Chromosome"/>
</dbReference>
<gene>
    <name evidence="4" type="ORF">KN71_001960</name>
</gene>
<feature type="coiled-coil region" evidence="1">
    <location>
        <begin position="347"/>
        <end position="374"/>
    </location>
</feature>
<evidence type="ECO:0000256" key="2">
    <source>
        <dbReference type="SAM" id="MobiDB-lite"/>
    </source>
</evidence>